<evidence type="ECO:0000313" key="5">
    <source>
        <dbReference type="Proteomes" id="UP000053477"/>
    </source>
</evidence>
<dbReference type="PANTHER" id="PTHR43539:SF68">
    <property type="entry name" value="FLAVIN-BINDING MONOOXYGENASE-LIKE PROTEIN (AFU_ORTHOLOGUE AFUA_4G09220)"/>
    <property type="match status" value="1"/>
</dbReference>
<dbReference type="SUPFAM" id="SSF51905">
    <property type="entry name" value="FAD/NAD(P)-binding domain"/>
    <property type="match status" value="2"/>
</dbReference>
<dbReference type="OrthoDB" id="74360at2759"/>
<evidence type="ECO:0000256" key="3">
    <source>
        <dbReference type="ARBA" id="ARBA00023002"/>
    </source>
</evidence>
<dbReference type="Gene3D" id="3.50.50.60">
    <property type="entry name" value="FAD/NAD(P)-binding domain"/>
    <property type="match status" value="2"/>
</dbReference>
<keyword evidence="1" id="KW-0285">Flavoprotein</keyword>
<dbReference type="InParanoid" id="A0A0H2S1G0"/>
<name>A0A0H2S1G0_9AGAM</name>
<evidence type="ECO:0000256" key="2">
    <source>
        <dbReference type="ARBA" id="ARBA00022827"/>
    </source>
</evidence>
<dbReference type="Gene3D" id="3.10.450.50">
    <property type="match status" value="1"/>
</dbReference>
<dbReference type="PANTHER" id="PTHR43539">
    <property type="entry name" value="FLAVIN-BINDING MONOOXYGENASE-LIKE PROTEIN (AFU_ORTHOLOGUE AFUA_4G09220)"/>
    <property type="match status" value="1"/>
</dbReference>
<keyword evidence="2" id="KW-0274">FAD</keyword>
<keyword evidence="3" id="KW-0560">Oxidoreductase</keyword>
<evidence type="ECO:0000313" key="4">
    <source>
        <dbReference type="EMBL" id="KLO17844.1"/>
    </source>
</evidence>
<accession>A0A0H2S1G0</accession>
<proteinExistence type="predicted"/>
<evidence type="ECO:0000256" key="1">
    <source>
        <dbReference type="ARBA" id="ARBA00022630"/>
    </source>
</evidence>
<dbReference type="Pfam" id="PF00743">
    <property type="entry name" value="FMO-like"/>
    <property type="match status" value="1"/>
</dbReference>
<dbReference type="STRING" id="27342.A0A0H2S1G0"/>
<organism evidence="4 5">
    <name type="scientific">Schizopora paradoxa</name>
    <dbReference type="NCBI Taxonomy" id="27342"/>
    <lineage>
        <taxon>Eukaryota</taxon>
        <taxon>Fungi</taxon>
        <taxon>Dikarya</taxon>
        <taxon>Basidiomycota</taxon>
        <taxon>Agaricomycotina</taxon>
        <taxon>Agaricomycetes</taxon>
        <taxon>Hymenochaetales</taxon>
        <taxon>Schizoporaceae</taxon>
        <taxon>Schizopora</taxon>
    </lineage>
</organism>
<gene>
    <name evidence="4" type="ORF">SCHPADRAFT_900222</name>
</gene>
<dbReference type="InterPro" id="IPR032710">
    <property type="entry name" value="NTF2-like_dom_sf"/>
</dbReference>
<dbReference type="GO" id="GO:0004499">
    <property type="term" value="F:N,N-dimethylaniline monooxygenase activity"/>
    <property type="evidence" value="ECO:0007669"/>
    <property type="project" value="InterPro"/>
</dbReference>
<dbReference type="InterPro" id="IPR050982">
    <property type="entry name" value="Auxin_biosynth/cation_transpt"/>
</dbReference>
<dbReference type="SUPFAM" id="SSF54427">
    <property type="entry name" value="NTF2-like"/>
    <property type="match status" value="1"/>
</dbReference>
<dbReference type="GO" id="GO:0050660">
    <property type="term" value="F:flavin adenine dinucleotide binding"/>
    <property type="evidence" value="ECO:0007669"/>
    <property type="project" value="InterPro"/>
</dbReference>
<dbReference type="EMBL" id="KQ085900">
    <property type="protein sequence ID" value="KLO17844.1"/>
    <property type="molecule type" value="Genomic_DNA"/>
</dbReference>
<sequence length="624" mass="69465">MAATHQYSLEPFPLLDKFAHEPAKVQVSNVTLPTLDRLQAKIPADLDAKAIASEWFRAFSAAIEKQDVSAISELLLEDAFWRDMLALTWEFRTFQSQAAISKFLSATLAESGFSKLVLRSDSVALQEFGPDLVWIQGLFDFETKAGIGSGVFRLVPTSSGQWKAHVLFTNLEGLKGFPERAGALRDPVPNHGMWPEKRRREIDFEDVEPAVIIIGAGQSGLDVAARLKLLGVPTLLVDKQARVGDQWRGRYEALCLHDPVWYDHLPYLPFPPSWPVWTPAPKLADWLESYAHSMELNVWCSSTIENITEVPGKGWSVTIKRGDGTTRTFAPRHIVFAHGFGGGKANMPKYPGMEDFGGKIIHSTQHKSARDHVGKKVVVVGACTSGHDIAHDHYLHGVDVTIYQRSSSYIMSNKFGMPILMRGLFWQEPLPTDIADRVNASFPNNLMRLLHRRITNEIAEADKELLEGLKAKGFRLNFGTDGSGFLMQAWERGGGYYLDVGASQLIVDGKIGLKNDSQISHFVKDGIVFENGSKLPADVVIFATGYGDAKDLVKELAGEEVWSRVKPVWGLNSEGELNTCWRFSGVEGLYHMMGNLALCRFHSKHLALQIKAKEEGVYGKRYED</sequence>
<dbReference type="AlphaFoldDB" id="A0A0H2S1G0"/>
<keyword evidence="5" id="KW-1185">Reference proteome</keyword>
<protein>
    <submittedName>
        <fullName evidence="4">FAD/NAD-binding domain-containing protein</fullName>
    </submittedName>
</protein>
<dbReference type="GO" id="GO:0050661">
    <property type="term" value="F:NADP binding"/>
    <property type="evidence" value="ECO:0007669"/>
    <property type="project" value="InterPro"/>
</dbReference>
<dbReference type="InterPro" id="IPR020946">
    <property type="entry name" value="Flavin_mOase-like"/>
</dbReference>
<dbReference type="Proteomes" id="UP000053477">
    <property type="component" value="Unassembled WGS sequence"/>
</dbReference>
<reference evidence="4 5" key="1">
    <citation type="submission" date="2015-04" db="EMBL/GenBank/DDBJ databases">
        <title>Complete genome sequence of Schizopora paradoxa KUC8140, a cosmopolitan wood degrader in East Asia.</title>
        <authorList>
            <consortium name="DOE Joint Genome Institute"/>
            <person name="Min B."/>
            <person name="Park H."/>
            <person name="Jang Y."/>
            <person name="Kim J.-J."/>
            <person name="Kim K.H."/>
            <person name="Pangilinan J."/>
            <person name="Lipzen A."/>
            <person name="Riley R."/>
            <person name="Grigoriev I.V."/>
            <person name="Spatafora J.W."/>
            <person name="Choi I.-G."/>
        </authorList>
    </citation>
    <scope>NUCLEOTIDE SEQUENCE [LARGE SCALE GENOMIC DNA]</scope>
    <source>
        <strain evidence="4 5">KUC8140</strain>
    </source>
</reference>
<dbReference type="InterPro" id="IPR036188">
    <property type="entry name" value="FAD/NAD-bd_sf"/>
</dbReference>